<dbReference type="EMBL" id="MAYW01000001">
    <property type="protein sequence ID" value="ODS34762.1"/>
    <property type="molecule type" value="Genomic_DNA"/>
</dbReference>
<dbReference type="AlphaFoldDB" id="A0A1E3XGN2"/>
<evidence type="ECO:0000313" key="1">
    <source>
        <dbReference type="EMBL" id="ODS34762.1"/>
    </source>
</evidence>
<sequence length="51" mass="5469">MAAILGLIRRGYKVSLVTDAIKTVNEEGGEALNEMKDAGAVFTTTEDIISR</sequence>
<proteinExistence type="predicted"/>
<protein>
    <submittedName>
        <fullName evidence="1">Uncharacterized protein</fullName>
    </submittedName>
</protein>
<accession>A0A1E3XGN2</accession>
<name>A0A1E3XGN2_9BACT</name>
<reference evidence="1 2" key="1">
    <citation type="submission" date="2016-07" db="EMBL/GenBank/DDBJ databases">
        <title>Draft genome of Scalindua rubra, obtained from a brine-seawater interface in the Red Sea, sheds light on salt adaptation in anammox bacteria.</title>
        <authorList>
            <person name="Speth D.R."/>
            <person name="Lagkouvardos I."/>
            <person name="Wang Y."/>
            <person name="Qian P.-Y."/>
            <person name="Dutilh B.E."/>
            <person name="Jetten M.S."/>
        </authorList>
    </citation>
    <scope>NUCLEOTIDE SEQUENCE [LARGE SCALE GENOMIC DNA]</scope>
    <source>
        <strain evidence="1">BSI-1</strain>
    </source>
</reference>
<comment type="caution">
    <text evidence="1">The sequence shown here is derived from an EMBL/GenBank/DDBJ whole genome shotgun (WGS) entry which is preliminary data.</text>
</comment>
<dbReference type="InterPro" id="IPR036380">
    <property type="entry name" value="Isochorismatase-like_sf"/>
</dbReference>
<dbReference type="SUPFAM" id="SSF52499">
    <property type="entry name" value="Isochorismatase-like hydrolases"/>
    <property type="match status" value="1"/>
</dbReference>
<dbReference type="Proteomes" id="UP000094056">
    <property type="component" value="Unassembled WGS sequence"/>
</dbReference>
<dbReference type="Gene3D" id="3.40.50.850">
    <property type="entry name" value="Isochorismatase-like"/>
    <property type="match status" value="1"/>
</dbReference>
<evidence type="ECO:0000313" key="2">
    <source>
        <dbReference type="Proteomes" id="UP000094056"/>
    </source>
</evidence>
<organism evidence="1 2">
    <name type="scientific">Candidatus Scalindua rubra</name>
    <dbReference type="NCBI Taxonomy" id="1872076"/>
    <lineage>
        <taxon>Bacteria</taxon>
        <taxon>Pseudomonadati</taxon>
        <taxon>Planctomycetota</taxon>
        <taxon>Candidatus Brocadiia</taxon>
        <taxon>Candidatus Brocadiales</taxon>
        <taxon>Candidatus Scalinduaceae</taxon>
        <taxon>Candidatus Scalindua</taxon>
    </lineage>
</organism>
<gene>
    <name evidence="1" type="ORF">SCARUB_00022</name>
</gene>